<evidence type="ECO:0000313" key="2">
    <source>
        <dbReference type="EMBL" id="HFI91553.1"/>
    </source>
</evidence>
<dbReference type="EMBL" id="DSUJ01000008">
    <property type="protein sequence ID" value="HFI91553.1"/>
    <property type="molecule type" value="Genomic_DNA"/>
</dbReference>
<feature type="transmembrane region" description="Helical" evidence="1">
    <location>
        <begin position="47"/>
        <end position="70"/>
    </location>
</feature>
<feature type="transmembrane region" description="Helical" evidence="1">
    <location>
        <begin position="116"/>
        <end position="137"/>
    </location>
</feature>
<organism evidence="2">
    <name type="scientific">Ignavibacterium album</name>
    <dbReference type="NCBI Taxonomy" id="591197"/>
    <lineage>
        <taxon>Bacteria</taxon>
        <taxon>Pseudomonadati</taxon>
        <taxon>Ignavibacteriota</taxon>
        <taxon>Ignavibacteria</taxon>
        <taxon>Ignavibacteriales</taxon>
        <taxon>Ignavibacteriaceae</taxon>
        <taxon>Ignavibacterium</taxon>
    </lineage>
</organism>
<dbReference type="Pfam" id="PF11188">
    <property type="entry name" value="DUF2975"/>
    <property type="match status" value="1"/>
</dbReference>
<sequence length="157" mass="17901">MKRKLIFFQLFIILISLAAFVFLLWEPHIEGRNAHSTIYEIYFKDPFLVYVYLASVPFFIALYQAIKVVGYSRQNNFYSKASLKALRTIKYCALSIIGFVIIGEIIILSVESDDHAGGVFMGFLVILISVVMAAIAAKFEINLIRRMDIISVKDFTT</sequence>
<protein>
    <submittedName>
        <fullName evidence="2">DUF2975 domain-containing protein</fullName>
    </submittedName>
</protein>
<evidence type="ECO:0000256" key="1">
    <source>
        <dbReference type="SAM" id="Phobius"/>
    </source>
</evidence>
<name>A0A7V2ZKJ7_9BACT</name>
<keyword evidence="1" id="KW-0812">Transmembrane</keyword>
<reference evidence="2" key="1">
    <citation type="journal article" date="2020" name="mSystems">
        <title>Genome- and Community-Level Interaction Insights into Carbon Utilization and Element Cycling Functions of Hydrothermarchaeota in Hydrothermal Sediment.</title>
        <authorList>
            <person name="Zhou Z."/>
            <person name="Liu Y."/>
            <person name="Xu W."/>
            <person name="Pan J."/>
            <person name="Luo Z.H."/>
            <person name="Li M."/>
        </authorList>
    </citation>
    <scope>NUCLEOTIDE SEQUENCE [LARGE SCALE GENOMIC DNA]</scope>
    <source>
        <strain evidence="2">SpSt-479</strain>
    </source>
</reference>
<proteinExistence type="predicted"/>
<keyword evidence="1" id="KW-0472">Membrane</keyword>
<dbReference type="InterPro" id="IPR021354">
    <property type="entry name" value="DUF2975"/>
</dbReference>
<feature type="transmembrane region" description="Helical" evidence="1">
    <location>
        <begin position="7"/>
        <end position="27"/>
    </location>
</feature>
<keyword evidence="1" id="KW-1133">Transmembrane helix</keyword>
<dbReference type="AlphaFoldDB" id="A0A7V2ZKJ7"/>
<accession>A0A7V2ZKJ7</accession>
<feature type="transmembrane region" description="Helical" evidence="1">
    <location>
        <begin position="91"/>
        <end position="110"/>
    </location>
</feature>
<comment type="caution">
    <text evidence="2">The sequence shown here is derived from an EMBL/GenBank/DDBJ whole genome shotgun (WGS) entry which is preliminary data.</text>
</comment>
<gene>
    <name evidence="2" type="ORF">ENS31_08520</name>
</gene>